<name>A0AAV2H4E6_LYMST</name>
<keyword evidence="19" id="KW-0325">Glycoprotein</keyword>
<evidence type="ECO:0000256" key="23">
    <source>
        <dbReference type="SAM" id="Phobius"/>
    </source>
</evidence>
<dbReference type="PRINTS" id="PR00756">
    <property type="entry name" value="ALADIPTASE"/>
</dbReference>
<comment type="cofactor">
    <cofactor evidence="21">
        <name>Zn(2+)</name>
        <dbReference type="ChEBI" id="CHEBI:29105"/>
    </cofactor>
    <text evidence="21">Binds 1 zinc ion per subunit.</text>
</comment>
<dbReference type="InterPro" id="IPR045357">
    <property type="entry name" value="Aminopeptidase_N-like_N"/>
</dbReference>
<evidence type="ECO:0000256" key="19">
    <source>
        <dbReference type="ARBA" id="ARBA00023180"/>
    </source>
</evidence>
<keyword evidence="12 21" id="KW-0862">Zinc</keyword>
<evidence type="ECO:0000256" key="20">
    <source>
        <dbReference type="PIRSR" id="PIRSR634016-1"/>
    </source>
</evidence>
<evidence type="ECO:0000256" key="15">
    <source>
        <dbReference type="ARBA" id="ARBA00022989"/>
    </source>
</evidence>
<keyword evidence="15 23" id="KW-1133">Transmembrane helix</keyword>
<dbReference type="InterPro" id="IPR042097">
    <property type="entry name" value="Aminopeptidase_N-like_N_sf"/>
</dbReference>
<evidence type="ECO:0000256" key="10">
    <source>
        <dbReference type="ARBA" id="ARBA00022723"/>
    </source>
</evidence>
<dbReference type="AlphaFoldDB" id="A0AAV2H4E6"/>
<comment type="catalytic activity">
    <reaction evidence="1">
        <text>Release of N-terminal glutamate (and to a lesser extent aspartate) from a peptide.</text>
        <dbReference type="EC" id="3.4.11.7"/>
    </reaction>
</comment>
<comment type="subunit">
    <text evidence="4">Homodimer; disulfide-linked.</text>
</comment>
<dbReference type="InterPro" id="IPR024571">
    <property type="entry name" value="ERAP1-like_C_dom"/>
</dbReference>
<dbReference type="GO" id="GO:0070006">
    <property type="term" value="F:metalloaminopeptidase activity"/>
    <property type="evidence" value="ECO:0007669"/>
    <property type="project" value="TreeGrafter"/>
</dbReference>
<evidence type="ECO:0000313" key="27">
    <source>
        <dbReference type="EMBL" id="CAL1528268.1"/>
    </source>
</evidence>
<keyword evidence="28" id="KW-1185">Reference proteome</keyword>
<dbReference type="GO" id="GO:0008270">
    <property type="term" value="F:zinc ion binding"/>
    <property type="evidence" value="ECO:0007669"/>
    <property type="project" value="InterPro"/>
</dbReference>
<dbReference type="GO" id="GO:0005737">
    <property type="term" value="C:cytoplasm"/>
    <property type="evidence" value="ECO:0007669"/>
    <property type="project" value="TreeGrafter"/>
</dbReference>
<evidence type="ECO:0000256" key="22">
    <source>
        <dbReference type="PIRSR" id="PIRSR634016-4"/>
    </source>
</evidence>
<dbReference type="GO" id="GO:0004230">
    <property type="term" value="F:glutamyl aminopeptidase activity"/>
    <property type="evidence" value="ECO:0007669"/>
    <property type="project" value="UniProtKB-EC"/>
</dbReference>
<feature type="domain" description="Peptidase M1 membrane alanine aminopeptidase" evidence="24">
    <location>
        <begin position="357"/>
        <end position="575"/>
    </location>
</feature>
<evidence type="ECO:0000256" key="2">
    <source>
        <dbReference type="ARBA" id="ARBA00004401"/>
    </source>
</evidence>
<sequence length="1004" mass="115799">MDIHQYSHSHNYSPYEIVSRLPEGDSPSGALHFSDLYDTEMKGRSHMKANRPLIVVSIIFIIIIVIVGAVVWKVTKDAYGVSAPSAIAGHPTTSRPVTDPPGTGITTRTYTPEELKEQPWLSLRMSRDVLPVHYDITMFPDFYGTAGQFYGNETVEVIVAHPTRHFLLHVHTLYMNVTRSQLVDNVTGEDIEISRTFYYLPNEFFVIESKTVVDRPVKIKLQFEGSLTKAIYGIYKSTYLNTQTNEIRQLAASKFEPTYARRAFPCFDEPNMKAEFTITLVHRPEYIALSNMPQDGQANSFSLISGMVASKFQRSVKMSTYLVCFVVCDFKYTETRSTSGILIRVYATPDKVNQTHYALEMARHTLDEYEVLFNMSYPLPKQDLIAIPDFVSGAMEHWGLITFRESRLLYSPGQSSVANQENIALVVAHEMAHMWFGNIVTMDWWDDLWLNEGFANYMEYVGVDSKEVDWDIMNKFLDSDLFSVMTEDAQTSSHPIVVQVHVPSQITSVFDAISYSKGSSVIRMLESIMGKDTFFKGVSNYLQKHKWENAVTDDLWESLSNVNNRYNVKHIMDTWTIQDGFPYINISVRSDTSGNTIVTATQRRFLSNPMVDVNEDASPFNYKWYVALDYLSSGGVNGTEVMDMKNIEFTKNFMFSQANNSWIKFNHRQMGYYVVLYPEVMWKSFSNYLQQTHYTRWMLPSADRAGLLHDAFMMAAVGWASYQIPLEMMSYLDEEREYLPWSTALKFGTNYLHQMLQLDADYTRWKKFLAARIGPSLDRLGFEDIGSYSERNLRAILMNEACTLQLPTTVNNVTQKFRDWLDNNIRPSVNIKSVIYRFGMWFGGTEDDWETVWRKYLVEPSPQEKESLASCLTSTHQPHLIARLLENAKNQNGIKSQDFFTLVSRLASNTAAKGLLWDWTRENYQSFIDRFTISDRSFGQMIYVIARNFNTEFKLKEVKDFLAQYPKAGAAARHRKMTVERIEKNIAWMKAYRSHIVDWLKTKT</sequence>
<evidence type="ECO:0000313" key="28">
    <source>
        <dbReference type="Proteomes" id="UP001497497"/>
    </source>
</evidence>
<keyword evidence="13" id="KW-0106">Calcium</keyword>
<dbReference type="Pfam" id="PF11838">
    <property type="entry name" value="ERAP1_C"/>
    <property type="match status" value="1"/>
</dbReference>
<dbReference type="GO" id="GO:0043171">
    <property type="term" value="P:peptide catabolic process"/>
    <property type="evidence" value="ECO:0007669"/>
    <property type="project" value="TreeGrafter"/>
</dbReference>
<dbReference type="Gene3D" id="1.10.390.10">
    <property type="entry name" value="Neutral Protease Domain 2"/>
    <property type="match status" value="1"/>
</dbReference>
<evidence type="ECO:0000259" key="25">
    <source>
        <dbReference type="Pfam" id="PF11838"/>
    </source>
</evidence>
<feature type="domain" description="Aminopeptidase N-like N-terminal" evidence="26">
    <location>
        <begin position="131"/>
        <end position="322"/>
    </location>
</feature>
<dbReference type="SUPFAM" id="SSF63737">
    <property type="entry name" value="Leukotriene A4 hydrolase N-terminal domain"/>
    <property type="match status" value="1"/>
</dbReference>
<evidence type="ECO:0000256" key="14">
    <source>
        <dbReference type="ARBA" id="ARBA00022968"/>
    </source>
</evidence>
<dbReference type="GO" id="GO:0005615">
    <property type="term" value="C:extracellular space"/>
    <property type="evidence" value="ECO:0007669"/>
    <property type="project" value="TreeGrafter"/>
</dbReference>
<keyword evidence="8" id="KW-0645">Protease</keyword>
<protein>
    <recommendedName>
        <fullName evidence="5">glutamyl aminopeptidase</fullName>
        <ecNumber evidence="5">3.4.11.7</ecNumber>
    </recommendedName>
</protein>
<keyword evidence="18" id="KW-1015">Disulfide bond</keyword>
<dbReference type="Gene3D" id="2.60.40.1910">
    <property type="match status" value="1"/>
</dbReference>
<keyword evidence="16" id="KW-0482">Metalloprotease</keyword>
<dbReference type="GO" id="GO:0005886">
    <property type="term" value="C:plasma membrane"/>
    <property type="evidence" value="ECO:0007669"/>
    <property type="project" value="UniProtKB-SubCell"/>
</dbReference>
<dbReference type="Gene3D" id="1.25.50.20">
    <property type="match status" value="1"/>
</dbReference>
<evidence type="ECO:0000256" key="4">
    <source>
        <dbReference type="ARBA" id="ARBA00011748"/>
    </source>
</evidence>
<dbReference type="Pfam" id="PF01433">
    <property type="entry name" value="Peptidase_M1"/>
    <property type="match status" value="1"/>
</dbReference>
<dbReference type="InterPro" id="IPR034016">
    <property type="entry name" value="M1_APN-typ"/>
</dbReference>
<feature type="binding site" evidence="21">
    <location>
        <position position="452"/>
    </location>
    <ligand>
        <name>Zn(2+)</name>
        <dbReference type="ChEBI" id="CHEBI:29105"/>
        <note>catalytic</note>
    </ligand>
</feature>
<evidence type="ECO:0000256" key="6">
    <source>
        <dbReference type="ARBA" id="ARBA00022438"/>
    </source>
</evidence>
<proteinExistence type="inferred from homology"/>
<evidence type="ECO:0000256" key="16">
    <source>
        <dbReference type="ARBA" id="ARBA00023049"/>
    </source>
</evidence>
<keyword evidence="6" id="KW-0031">Aminopeptidase</keyword>
<comment type="subcellular location">
    <subcellularLocation>
        <location evidence="2">Cell membrane</location>
        <topology evidence="2">Single-pass type II membrane protein</topology>
    </subcellularLocation>
</comment>
<keyword evidence="14" id="KW-0735">Signal-anchor</keyword>
<dbReference type="FunFam" id="2.60.40.1730:FF:000012">
    <property type="entry name" value="Aminopeptidase N"/>
    <property type="match status" value="1"/>
</dbReference>
<gene>
    <name evidence="27" type="ORF">GSLYS_00002438001</name>
</gene>
<comment type="similarity">
    <text evidence="3">Belongs to the peptidase M1 family.</text>
</comment>
<dbReference type="CDD" id="cd09601">
    <property type="entry name" value="M1_APN-Q_like"/>
    <property type="match status" value="1"/>
</dbReference>
<dbReference type="EC" id="3.4.11.7" evidence="5"/>
<dbReference type="SUPFAM" id="SSF55486">
    <property type="entry name" value="Metalloproteases ('zincins'), catalytic domain"/>
    <property type="match status" value="1"/>
</dbReference>
<dbReference type="PANTHER" id="PTHR11533">
    <property type="entry name" value="PROTEASE M1 ZINC METALLOPROTEASE"/>
    <property type="match status" value="1"/>
</dbReference>
<evidence type="ECO:0000256" key="21">
    <source>
        <dbReference type="PIRSR" id="PIRSR634016-3"/>
    </source>
</evidence>
<keyword evidence="10 21" id="KW-0479">Metal-binding</keyword>
<evidence type="ECO:0000256" key="8">
    <source>
        <dbReference type="ARBA" id="ARBA00022670"/>
    </source>
</evidence>
<keyword evidence="9 23" id="KW-0812">Transmembrane</keyword>
<dbReference type="FunFam" id="1.25.50.20:FF:000001">
    <property type="entry name" value="Aminopeptidase"/>
    <property type="match status" value="1"/>
</dbReference>
<evidence type="ECO:0000256" key="13">
    <source>
        <dbReference type="ARBA" id="ARBA00022837"/>
    </source>
</evidence>
<dbReference type="PANTHER" id="PTHR11533:SF276">
    <property type="entry name" value="GLUTAMYL AMINOPEPTIDASE"/>
    <property type="match status" value="1"/>
</dbReference>
<keyword evidence="11" id="KW-0378">Hydrolase</keyword>
<dbReference type="FunFam" id="1.10.390.10:FF:000006">
    <property type="entry name" value="Puromycin-sensitive aminopeptidase"/>
    <property type="match status" value="1"/>
</dbReference>
<dbReference type="InterPro" id="IPR014782">
    <property type="entry name" value="Peptidase_M1_dom"/>
</dbReference>
<evidence type="ECO:0000256" key="1">
    <source>
        <dbReference type="ARBA" id="ARBA00001703"/>
    </source>
</evidence>
<dbReference type="Pfam" id="PF17900">
    <property type="entry name" value="Peptidase_M1_N"/>
    <property type="match status" value="1"/>
</dbReference>
<feature type="site" description="Transition state stabilizer" evidence="22">
    <location>
        <position position="515"/>
    </location>
</feature>
<comment type="caution">
    <text evidence="27">The sequence shown here is derived from an EMBL/GenBank/DDBJ whole genome shotgun (WGS) entry which is preliminary data.</text>
</comment>
<reference evidence="27 28" key="1">
    <citation type="submission" date="2024-04" db="EMBL/GenBank/DDBJ databases">
        <authorList>
            <consortium name="Genoscope - CEA"/>
            <person name="William W."/>
        </authorList>
    </citation>
    <scope>NUCLEOTIDE SEQUENCE [LARGE SCALE GENOMIC DNA]</scope>
</reference>
<feature type="transmembrane region" description="Helical" evidence="23">
    <location>
        <begin position="52"/>
        <end position="72"/>
    </location>
</feature>
<feature type="domain" description="ERAP1-like C-terminal" evidence="25">
    <location>
        <begin position="662"/>
        <end position="983"/>
    </location>
</feature>
<dbReference type="Proteomes" id="UP001497497">
    <property type="component" value="Unassembled WGS sequence"/>
</dbReference>
<evidence type="ECO:0000256" key="17">
    <source>
        <dbReference type="ARBA" id="ARBA00023136"/>
    </source>
</evidence>
<evidence type="ECO:0000256" key="9">
    <source>
        <dbReference type="ARBA" id="ARBA00022692"/>
    </source>
</evidence>
<feature type="binding site" evidence="21">
    <location>
        <position position="429"/>
    </location>
    <ligand>
        <name>Zn(2+)</name>
        <dbReference type="ChEBI" id="CHEBI:29105"/>
        <note>catalytic</note>
    </ligand>
</feature>
<feature type="binding site" evidence="21">
    <location>
        <position position="433"/>
    </location>
    <ligand>
        <name>Zn(2+)</name>
        <dbReference type="ChEBI" id="CHEBI:29105"/>
        <note>catalytic</note>
    </ligand>
</feature>
<evidence type="ECO:0000256" key="18">
    <source>
        <dbReference type="ARBA" id="ARBA00023157"/>
    </source>
</evidence>
<accession>A0AAV2H4E6</accession>
<evidence type="ECO:0000256" key="5">
    <source>
        <dbReference type="ARBA" id="ARBA00012567"/>
    </source>
</evidence>
<dbReference type="InterPro" id="IPR050344">
    <property type="entry name" value="Peptidase_M1_aminopeptidases"/>
</dbReference>
<dbReference type="GO" id="GO:0042277">
    <property type="term" value="F:peptide binding"/>
    <property type="evidence" value="ECO:0007669"/>
    <property type="project" value="TreeGrafter"/>
</dbReference>
<evidence type="ECO:0000256" key="7">
    <source>
        <dbReference type="ARBA" id="ARBA00022475"/>
    </source>
</evidence>
<evidence type="ECO:0000256" key="3">
    <source>
        <dbReference type="ARBA" id="ARBA00010136"/>
    </source>
</evidence>
<dbReference type="InterPro" id="IPR001930">
    <property type="entry name" value="Peptidase_M1"/>
</dbReference>
<keyword evidence="7" id="KW-1003">Cell membrane</keyword>
<dbReference type="Gene3D" id="2.60.40.1730">
    <property type="entry name" value="tricorn interacting facor f3 domain"/>
    <property type="match status" value="1"/>
</dbReference>
<evidence type="ECO:0000256" key="12">
    <source>
        <dbReference type="ARBA" id="ARBA00022833"/>
    </source>
</evidence>
<organism evidence="27 28">
    <name type="scientific">Lymnaea stagnalis</name>
    <name type="common">Great pond snail</name>
    <name type="synonym">Helix stagnalis</name>
    <dbReference type="NCBI Taxonomy" id="6523"/>
    <lineage>
        <taxon>Eukaryota</taxon>
        <taxon>Metazoa</taxon>
        <taxon>Spiralia</taxon>
        <taxon>Lophotrochozoa</taxon>
        <taxon>Mollusca</taxon>
        <taxon>Gastropoda</taxon>
        <taxon>Heterobranchia</taxon>
        <taxon>Euthyneura</taxon>
        <taxon>Panpulmonata</taxon>
        <taxon>Hygrophila</taxon>
        <taxon>Lymnaeoidea</taxon>
        <taxon>Lymnaeidae</taxon>
        <taxon>Lymnaea</taxon>
    </lineage>
</organism>
<evidence type="ECO:0000259" key="26">
    <source>
        <dbReference type="Pfam" id="PF17900"/>
    </source>
</evidence>
<dbReference type="EMBL" id="CAXITT010000029">
    <property type="protein sequence ID" value="CAL1528268.1"/>
    <property type="molecule type" value="Genomic_DNA"/>
</dbReference>
<evidence type="ECO:0000256" key="11">
    <source>
        <dbReference type="ARBA" id="ARBA00022801"/>
    </source>
</evidence>
<dbReference type="GO" id="GO:0006508">
    <property type="term" value="P:proteolysis"/>
    <property type="evidence" value="ECO:0007669"/>
    <property type="project" value="UniProtKB-KW"/>
</dbReference>
<dbReference type="InterPro" id="IPR027268">
    <property type="entry name" value="Peptidase_M4/M1_CTD_sf"/>
</dbReference>
<keyword evidence="17 23" id="KW-0472">Membrane</keyword>
<evidence type="ECO:0000259" key="24">
    <source>
        <dbReference type="Pfam" id="PF01433"/>
    </source>
</evidence>
<feature type="active site" description="Proton acceptor" evidence="20">
    <location>
        <position position="430"/>
    </location>
</feature>